<keyword evidence="1" id="KW-0812">Transmembrane</keyword>
<feature type="transmembrane region" description="Helical" evidence="1">
    <location>
        <begin position="36"/>
        <end position="54"/>
    </location>
</feature>
<evidence type="ECO:0000256" key="1">
    <source>
        <dbReference type="SAM" id="Phobius"/>
    </source>
</evidence>
<reference evidence="2" key="1">
    <citation type="submission" date="2019-08" db="EMBL/GenBank/DDBJ databases">
        <authorList>
            <person name="Kucharzyk K."/>
            <person name="Murdoch R.W."/>
            <person name="Higgins S."/>
            <person name="Loffler F."/>
        </authorList>
    </citation>
    <scope>NUCLEOTIDE SEQUENCE</scope>
</reference>
<organism evidence="2">
    <name type="scientific">bioreactor metagenome</name>
    <dbReference type="NCBI Taxonomy" id="1076179"/>
    <lineage>
        <taxon>unclassified sequences</taxon>
        <taxon>metagenomes</taxon>
        <taxon>ecological metagenomes</taxon>
    </lineage>
</organism>
<evidence type="ECO:0000313" key="2">
    <source>
        <dbReference type="EMBL" id="MPN36323.1"/>
    </source>
</evidence>
<keyword evidence="1" id="KW-0472">Membrane</keyword>
<keyword evidence="1" id="KW-1133">Transmembrane helix</keyword>
<feature type="transmembrane region" description="Helical" evidence="1">
    <location>
        <begin position="74"/>
        <end position="90"/>
    </location>
</feature>
<name>A0A645HL32_9ZZZZ</name>
<comment type="caution">
    <text evidence="2">The sequence shown here is derived from an EMBL/GenBank/DDBJ whole genome shotgun (WGS) entry which is preliminary data.</text>
</comment>
<protein>
    <submittedName>
        <fullName evidence="2">Uncharacterized protein</fullName>
    </submittedName>
</protein>
<gene>
    <name evidence="2" type="ORF">SDC9_183832</name>
</gene>
<dbReference type="AlphaFoldDB" id="A0A645HL32"/>
<accession>A0A645HL32</accession>
<proteinExistence type="predicted"/>
<dbReference type="EMBL" id="VSSQ01090391">
    <property type="protein sequence ID" value="MPN36323.1"/>
    <property type="molecule type" value="Genomic_DNA"/>
</dbReference>
<sequence length="97" mass="10570">MGIIEYHFRITVGVKGGIGDLDAVDRCRLIGAGRGAVSVNVFFVLGSVAVDIVVNHFRNLNQLVDGPFSVDDRLIELVGISYILFINSFIKENGLYA</sequence>